<sequence length="152" mass="17051">MDHGGRGDRDGSLEVSSESVILETYKERSKEMEAEPEVGTFDCSGRHHNQGAEKWGHSPSGGREEEQLRTNNARVAEVMLGLDSNLERLPYTDLNLVTIQLKFTATRVRTVGRPRGRGRRARGVITNSSRKRAYGLRIIDVDESAIQACKRR</sequence>
<name>A0AAW2JEI7_SESRA</name>
<feature type="region of interest" description="Disordered" evidence="1">
    <location>
        <begin position="25"/>
        <end position="68"/>
    </location>
</feature>
<proteinExistence type="predicted"/>
<organism evidence="2">
    <name type="scientific">Sesamum radiatum</name>
    <name type="common">Black benniseed</name>
    <dbReference type="NCBI Taxonomy" id="300843"/>
    <lineage>
        <taxon>Eukaryota</taxon>
        <taxon>Viridiplantae</taxon>
        <taxon>Streptophyta</taxon>
        <taxon>Embryophyta</taxon>
        <taxon>Tracheophyta</taxon>
        <taxon>Spermatophyta</taxon>
        <taxon>Magnoliopsida</taxon>
        <taxon>eudicotyledons</taxon>
        <taxon>Gunneridae</taxon>
        <taxon>Pentapetalae</taxon>
        <taxon>asterids</taxon>
        <taxon>lamiids</taxon>
        <taxon>Lamiales</taxon>
        <taxon>Pedaliaceae</taxon>
        <taxon>Sesamum</taxon>
    </lineage>
</organism>
<accession>A0AAW2JEI7</accession>
<gene>
    <name evidence="2" type="ORF">Sradi_6974600</name>
</gene>
<dbReference type="AlphaFoldDB" id="A0AAW2JEI7"/>
<comment type="caution">
    <text evidence="2">The sequence shown here is derived from an EMBL/GenBank/DDBJ whole genome shotgun (WGS) entry which is preliminary data.</text>
</comment>
<feature type="compositionally biased region" description="Basic and acidic residues" evidence="1">
    <location>
        <begin position="1"/>
        <end position="12"/>
    </location>
</feature>
<reference evidence="2" key="1">
    <citation type="submission" date="2020-06" db="EMBL/GenBank/DDBJ databases">
        <authorList>
            <person name="Li T."/>
            <person name="Hu X."/>
            <person name="Zhang T."/>
            <person name="Song X."/>
            <person name="Zhang H."/>
            <person name="Dai N."/>
            <person name="Sheng W."/>
            <person name="Hou X."/>
            <person name="Wei L."/>
        </authorList>
    </citation>
    <scope>NUCLEOTIDE SEQUENCE</scope>
    <source>
        <strain evidence="2">G02</strain>
        <tissue evidence="2">Leaf</tissue>
    </source>
</reference>
<evidence type="ECO:0000256" key="1">
    <source>
        <dbReference type="SAM" id="MobiDB-lite"/>
    </source>
</evidence>
<evidence type="ECO:0000313" key="2">
    <source>
        <dbReference type="EMBL" id="KAL0292759.1"/>
    </source>
</evidence>
<feature type="region of interest" description="Disordered" evidence="1">
    <location>
        <begin position="1"/>
        <end position="20"/>
    </location>
</feature>
<reference evidence="2" key="2">
    <citation type="journal article" date="2024" name="Plant">
        <title>Genomic evolution and insights into agronomic trait innovations of Sesamum species.</title>
        <authorList>
            <person name="Miao H."/>
            <person name="Wang L."/>
            <person name="Qu L."/>
            <person name="Liu H."/>
            <person name="Sun Y."/>
            <person name="Le M."/>
            <person name="Wang Q."/>
            <person name="Wei S."/>
            <person name="Zheng Y."/>
            <person name="Lin W."/>
            <person name="Duan Y."/>
            <person name="Cao H."/>
            <person name="Xiong S."/>
            <person name="Wang X."/>
            <person name="Wei L."/>
            <person name="Li C."/>
            <person name="Ma Q."/>
            <person name="Ju M."/>
            <person name="Zhao R."/>
            <person name="Li G."/>
            <person name="Mu C."/>
            <person name="Tian Q."/>
            <person name="Mei H."/>
            <person name="Zhang T."/>
            <person name="Gao T."/>
            <person name="Zhang H."/>
        </authorList>
    </citation>
    <scope>NUCLEOTIDE SEQUENCE</scope>
    <source>
        <strain evidence="2">G02</strain>
    </source>
</reference>
<dbReference type="EMBL" id="JACGWJ010000395">
    <property type="protein sequence ID" value="KAL0292759.1"/>
    <property type="molecule type" value="Genomic_DNA"/>
</dbReference>
<feature type="compositionally biased region" description="Basic and acidic residues" evidence="1">
    <location>
        <begin position="50"/>
        <end position="68"/>
    </location>
</feature>
<protein>
    <submittedName>
        <fullName evidence="2">Uncharacterized protein</fullName>
    </submittedName>
</protein>